<comment type="catalytic activity">
    <reaction evidence="6 7 9">
        <text>RNA(n) + a ribonucleoside 5'-triphosphate = RNA(n+1) + diphosphate</text>
        <dbReference type="Rhea" id="RHEA:21248"/>
        <dbReference type="Rhea" id="RHEA-COMP:14527"/>
        <dbReference type="Rhea" id="RHEA-COMP:17342"/>
        <dbReference type="ChEBI" id="CHEBI:33019"/>
        <dbReference type="ChEBI" id="CHEBI:61557"/>
        <dbReference type="ChEBI" id="CHEBI:140395"/>
        <dbReference type="EC" id="2.7.7.6"/>
    </reaction>
</comment>
<keyword evidence="2 7" id="KW-0240">DNA-directed RNA polymerase</keyword>
<dbReference type="GO" id="GO:0003677">
    <property type="term" value="F:DNA binding"/>
    <property type="evidence" value="ECO:0007669"/>
    <property type="project" value="UniProtKB-UniRule"/>
</dbReference>
<dbReference type="Gene3D" id="3.90.1110.10">
    <property type="entry name" value="RNA polymerase Rpb2, domain 2"/>
    <property type="match status" value="1"/>
</dbReference>
<accession>I6NIR6</accession>
<dbReference type="Pfam" id="PF00562">
    <property type="entry name" value="RNA_pol_Rpb2_6"/>
    <property type="match status" value="1"/>
</dbReference>
<dbReference type="InterPro" id="IPR037034">
    <property type="entry name" value="RNA_pol_Rpb2_2_sf"/>
</dbReference>
<evidence type="ECO:0000256" key="2">
    <source>
        <dbReference type="ARBA" id="ARBA00022478"/>
    </source>
</evidence>
<proteinExistence type="inferred from homology"/>
<dbReference type="Gene3D" id="2.40.50.100">
    <property type="match status" value="1"/>
</dbReference>
<dbReference type="NCBIfam" id="NF001616">
    <property type="entry name" value="PRK00405.1"/>
    <property type="match status" value="1"/>
</dbReference>
<dbReference type="PANTHER" id="PTHR20856">
    <property type="entry name" value="DNA-DIRECTED RNA POLYMERASE I SUBUNIT 2"/>
    <property type="match status" value="1"/>
</dbReference>
<evidence type="ECO:0000256" key="4">
    <source>
        <dbReference type="ARBA" id="ARBA00022695"/>
    </source>
</evidence>
<evidence type="ECO:0000256" key="6">
    <source>
        <dbReference type="ARBA" id="ARBA00048552"/>
    </source>
</evidence>
<sequence length="1050" mass="120129">MYRSRGDKNFYLSKQEIKKIGHIAHGNFLIIIQGGKLKYKKPRYSENQCIQKERTLSIDIYVPIEVRYKNKELIKNKYTLLGRIALMSRKGTFLINGNTRIIVNQIVRSPGVYFQNGKSKKSFTSTIIPQKGSWITIKLNVYIKVDKLHDNIPFLVLLQAMGITKKKIFATLSKNLKADARIKEQMRYGSTKTCLIELYEILTGETLNKNLGELDEVTTARALLYEKFMNYDLGEVGRRKINRKLYTQEFWTQKRTLQPEDILGAINHLFKIKDDIDDLENKRVRSTGELLQNEIKNVIYDIEKDIKNKIDIIEEKLLIEPSIIEKITARKIINPYIINNNFTKFFNTNPLSQLMDEINSLAEITHKRKVSSFGVGALDKKKANLNMREIHPSQYGRLCPIETAEGKNAGLILSLAKDVELDKYGFLGSPLYFLTANYEKMDFTFGADEAIFNIREVLNKKNRVVRRKHEFVQLDQSTINFINPKPSQVISIGTGLVPFIEHNDANRGLMGSNMQRQALPLLYKETPTVGTDIGKIVGKNSEFTISAKKSGLVAYVSSKKIVIKESKERKLNLLITKFKLLAEKAGKKMAYNTKDIILKNYKKRYYYLKAEKKSNQNTSISQKPIVKKNEWVIKGQTIVDNNSTKNSELSIGRNILIGYLCWEGYNFEDAIVISEKIVENDVFTSTHIKKYKTFIVKSEARERMTRFFPNACLRTIKNLKKNGIIRTGSNVKNGDVLIGKMTKLNNETNKMKLLAAIFGVKEKDTSIRLNKNINGTIMKVKVLRKKLLDAITIYISERRRIKIGDKISGRHGNKGIISKILKVEDMPYLQDGTSLEIILNPLGIPSRMNVGQLYECFLGMAGHHLKEKYLITQFGESEKNQVSRKIVFSKLYEASKKTKKEWLFLPNHPGKSTIFDGRDGTAFKQPVATGYSYLLKLMHLVDDKLTARRDGPYSLITKQPLKGKAKNGGQRLGEMEVWAIEGYGAAYTLQELLTIKSDDLKNRTKALEALIEGKEIPKPSIPESFKTLILELQCLCLDIRIYNNNLKTFF</sequence>
<evidence type="ECO:0000256" key="5">
    <source>
        <dbReference type="ARBA" id="ARBA00023163"/>
    </source>
</evidence>
<dbReference type="Gene3D" id="2.40.50.150">
    <property type="match status" value="1"/>
</dbReference>
<dbReference type="EC" id="2.7.7.6" evidence="7"/>
<evidence type="ECO:0000259" key="11">
    <source>
        <dbReference type="Pfam" id="PF04560"/>
    </source>
</evidence>
<dbReference type="Pfam" id="PF04560">
    <property type="entry name" value="RNA_pol_Rpb2_7"/>
    <property type="match status" value="1"/>
</dbReference>
<dbReference type="GO" id="GO:0006351">
    <property type="term" value="P:DNA-templated transcription"/>
    <property type="evidence" value="ECO:0007669"/>
    <property type="project" value="UniProtKB-UniRule"/>
</dbReference>
<dbReference type="PROSITE" id="PS01166">
    <property type="entry name" value="RNA_POL_BETA"/>
    <property type="match status" value="1"/>
</dbReference>
<geneLocation type="chloroplast" evidence="14"/>
<keyword evidence="3 7" id="KW-0808">Transferase</keyword>
<comment type="subunit">
    <text evidence="7 9">In plastids the minimal PEP RNA polymerase catalytic core is composed of four subunits: alpha, beta, beta', and beta''. When a (nuclear-encoded) sigma factor is associated with the core the holoenzyme is formed, which can initiate transcription.</text>
</comment>
<comment type="subcellular location">
    <subcellularLocation>
        <location evidence="7">Plastid</location>
        <location evidence="7">Chloroplast</location>
    </subcellularLocation>
</comment>
<organism evidence="14">
    <name type="scientific">Colacium vesiculosum</name>
    <dbReference type="NCBI Taxonomy" id="102910"/>
    <lineage>
        <taxon>Eukaryota</taxon>
        <taxon>Discoba</taxon>
        <taxon>Euglenozoa</taxon>
        <taxon>Euglenida</taxon>
        <taxon>Spirocuta</taxon>
        <taxon>Euglenophyceae</taxon>
        <taxon>Euglenales</taxon>
        <taxon>Euglenaceae</taxon>
        <taxon>Colacium</taxon>
    </lineage>
</organism>
<evidence type="ECO:0000256" key="3">
    <source>
        <dbReference type="ARBA" id="ARBA00022679"/>
    </source>
</evidence>
<dbReference type="InterPro" id="IPR015712">
    <property type="entry name" value="DNA-dir_RNA_pol_su2"/>
</dbReference>
<feature type="domain" description="RNA polymerase Rpb2" evidence="11">
    <location>
        <begin position="968"/>
        <end position="1043"/>
    </location>
</feature>
<dbReference type="CDD" id="cd00653">
    <property type="entry name" value="RNA_pol_B_RPB2"/>
    <property type="match status" value="1"/>
</dbReference>
<dbReference type="Pfam" id="PF04565">
    <property type="entry name" value="RNA_pol_Rpb2_3"/>
    <property type="match status" value="1"/>
</dbReference>
<comment type="similarity">
    <text evidence="1 7 8">Belongs to the RNA polymerase beta chain family.</text>
</comment>
<evidence type="ECO:0000259" key="10">
    <source>
        <dbReference type="Pfam" id="PF00562"/>
    </source>
</evidence>
<evidence type="ECO:0000256" key="8">
    <source>
        <dbReference type="RuleBase" id="RU000434"/>
    </source>
</evidence>
<dbReference type="InterPro" id="IPR037033">
    <property type="entry name" value="DNA-dir_RNAP_su2_hyb_sf"/>
</dbReference>
<comment type="function">
    <text evidence="7 9">DNA-dependent RNA polymerase catalyzes the transcription of DNA into RNA using the four ribonucleoside triphosphates as substrates.</text>
</comment>
<keyword evidence="4 7" id="KW-0548">Nucleotidyltransferase</keyword>
<dbReference type="GO" id="GO:0032549">
    <property type="term" value="F:ribonucleoside binding"/>
    <property type="evidence" value="ECO:0007669"/>
    <property type="project" value="InterPro"/>
</dbReference>
<keyword evidence="5 7" id="KW-0804">Transcription</keyword>
<dbReference type="EMBL" id="JN674636">
    <property type="protein sequence ID" value="AEW12945.1"/>
    <property type="molecule type" value="Genomic_DNA"/>
</dbReference>
<gene>
    <name evidence="7 14" type="primary">rpoB</name>
</gene>
<dbReference type="Gene3D" id="2.40.270.10">
    <property type="entry name" value="DNA-directed RNA polymerase, subunit 2, domain 6"/>
    <property type="match status" value="2"/>
</dbReference>
<evidence type="ECO:0000259" key="13">
    <source>
        <dbReference type="Pfam" id="PF04565"/>
    </source>
</evidence>
<dbReference type="GO" id="GO:0003899">
    <property type="term" value="F:DNA-directed RNA polymerase activity"/>
    <property type="evidence" value="ECO:0007669"/>
    <property type="project" value="UniProtKB-UniRule"/>
</dbReference>
<dbReference type="InterPro" id="IPR007641">
    <property type="entry name" value="RNA_pol_Rpb2_7"/>
</dbReference>
<dbReference type="Pfam" id="PF04561">
    <property type="entry name" value="RNA_pol_Rpb2_2"/>
    <property type="match status" value="1"/>
</dbReference>
<dbReference type="Gene3D" id="3.90.1800.10">
    <property type="entry name" value="RNA polymerase alpha subunit dimerisation domain"/>
    <property type="match status" value="1"/>
</dbReference>
<keyword evidence="14" id="KW-0150">Chloroplast</keyword>
<protein>
    <recommendedName>
        <fullName evidence="7">DNA-directed RNA polymerase subunit beta</fullName>
        <ecNumber evidence="7">2.7.7.6</ecNumber>
    </recommendedName>
    <alternativeName>
        <fullName evidence="7">PEP</fullName>
    </alternativeName>
    <alternativeName>
        <fullName evidence="7">Plastid-encoded RNA polymerase subunit beta</fullName>
        <shortName evidence="7">RNA polymerase subunit beta</shortName>
    </alternativeName>
</protein>
<dbReference type="InterPro" id="IPR014724">
    <property type="entry name" value="RNA_pol_RPB2_OB-fold"/>
</dbReference>
<keyword evidence="14" id="KW-0934">Plastid</keyword>
<evidence type="ECO:0000256" key="7">
    <source>
        <dbReference type="HAMAP-Rule" id="MF_01321"/>
    </source>
</evidence>
<dbReference type="AlphaFoldDB" id="I6NIR6"/>
<feature type="domain" description="RNA polymerase Rpb2" evidence="12">
    <location>
        <begin position="108"/>
        <end position="285"/>
    </location>
</feature>
<dbReference type="InterPro" id="IPR010243">
    <property type="entry name" value="RNA_pol_bsu_bac"/>
</dbReference>
<evidence type="ECO:0000256" key="1">
    <source>
        <dbReference type="ARBA" id="ARBA00006835"/>
    </source>
</evidence>
<reference evidence="14" key="1">
    <citation type="journal article" date="2013" name="J. Eukaryot. Microbiol.">
        <title>Tracing patterns of chloroplast evolution in euglenoids: contributions from Colacium vesiculosum and Strombomonas acuminata (Euglenophyta).</title>
        <authorList>
            <person name="Wiegert K.E."/>
            <person name="Bennett M.S."/>
            <person name="Triemer R.E."/>
        </authorList>
    </citation>
    <scope>NUCLEOTIDE SEQUENCE</scope>
</reference>
<dbReference type="Gene3D" id="3.90.1100.10">
    <property type="match status" value="1"/>
</dbReference>
<dbReference type="InterPro" id="IPR007121">
    <property type="entry name" value="RNA_pol_bsu_CS"/>
</dbReference>
<evidence type="ECO:0000313" key="14">
    <source>
        <dbReference type="EMBL" id="AEW12945.1"/>
    </source>
</evidence>
<evidence type="ECO:0000256" key="9">
    <source>
        <dbReference type="RuleBase" id="RU363031"/>
    </source>
</evidence>
<evidence type="ECO:0000259" key="12">
    <source>
        <dbReference type="Pfam" id="PF04561"/>
    </source>
</evidence>
<dbReference type="InterPro" id="IPR007642">
    <property type="entry name" value="RNA_pol_Rpb2_2"/>
</dbReference>
<dbReference type="GO" id="GO:0000428">
    <property type="term" value="C:DNA-directed RNA polymerase complex"/>
    <property type="evidence" value="ECO:0007669"/>
    <property type="project" value="UniProtKB-KW"/>
</dbReference>
<dbReference type="HAMAP" id="MF_01321">
    <property type="entry name" value="RNApol_bact_RpoB"/>
    <property type="match status" value="1"/>
</dbReference>
<feature type="domain" description="DNA-directed RNA polymerase subunit 2 hybrid-binding" evidence="10">
    <location>
        <begin position="548"/>
        <end position="966"/>
    </location>
</feature>
<dbReference type="GO" id="GO:0009507">
    <property type="term" value="C:chloroplast"/>
    <property type="evidence" value="ECO:0007669"/>
    <property type="project" value="UniProtKB-SubCell"/>
</dbReference>
<dbReference type="SUPFAM" id="SSF64484">
    <property type="entry name" value="beta and beta-prime subunits of DNA dependent RNA-polymerase"/>
    <property type="match status" value="1"/>
</dbReference>
<name>I6NIR6_9EUGL</name>
<dbReference type="InterPro" id="IPR007645">
    <property type="entry name" value="RNA_pol_Rpb2_3"/>
</dbReference>
<dbReference type="InterPro" id="IPR007120">
    <property type="entry name" value="DNA-dir_RNAP_su2_dom"/>
</dbReference>
<feature type="domain" description="RNA polymerase Rpb2" evidence="13">
    <location>
        <begin position="353"/>
        <end position="417"/>
    </location>
</feature>